<evidence type="ECO:0000259" key="19">
    <source>
        <dbReference type="SMART" id="SM01329"/>
    </source>
</evidence>
<reference evidence="20" key="1">
    <citation type="submission" date="2015-05" db="EMBL/GenBank/DDBJ databases">
        <title>Permanent draft genome of Rhodopirellula islandicus K833.</title>
        <authorList>
            <person name="Kizina J."/>
            <person name="Richter M."/>
            <person name="Glockner F.O."/>
            <person name="Harder J."/>
        </authorList>
    </citation>
    <scope>NUCLEOTIDE SEQUENCE [LARGE SCALE GENOMIC DNA]</scope>
    <source>
        <strain evidence="20">K833</strain>
    </source>
</reference>
<dbReference type="PANTHER" id="PTHR42979:SF1">
    <property type="entry name" value="3-ISOPROPYLMALATE DEHYDROGENASE"/>
    <property type="match status" value="1"/>
</dbReference>
<organism evidence="20 21">
    <name type="scientific">Rhodopirellula islandica</name>
    <dbReference type="NCBI Taxonomy" id="595434"/>
    <lineage>
        <taxon>Bacteria</taxon>
        <taxon>Pseudomonadati</taxon>
        <taxon>Planctomycetota</taxon>
        <taxon>Planctomycetia</taxon>
        <taxon>Pirellulales</taxon>
        <taxon>Pirellulaceae</taxon>
        <taxon>Rhodopirellula</taxon>
    </lineage>
</organism>
<keyword evidence="21" id="KW-1185">Reference proteome</keyword>
<dbReference type="FunFam" id="3.40.718.10:FF:000006">
    <property type="entry name" value="3-isopropylmalate dehydrogenase"/>
    <property type="match status" value="1"/>
</dbReference>
<dbReference type="GO" id="GO:0009098">
    <property type="term" value="P:L-leucine biosynthetic process"/>
    <property type="evidence" value="ECO:0007669"/>
    <property type="project" value="UniProtKB-UniPathway"/>
</dbReference>
<dbReference type="SMART" id="SM01329">
    <property type="entry name" value="Iso_dh"/>
    <property type="match status" value="1"/>
</dbReference>
<evidence type="ECO:0000256" key="13">
    <source>
        <dbReference type="ARBA" id="ARBA00023002"/>
    </source>
</evidence>
<dbReference type="STRING" id="595434.RISK_004140"/>
<keyword evidence="15" id="KW-0464">Manganese</keyword>
<evidence type="ECO:0000256" key="3">
    <source>
        <dbReference type="ARBA" id="ARBA00001946"/>
    </source>
</evidence>
<evidence type="ECO:0000256" key="14">
    <source>
        <dbReference type="ARBA" id="ARBA00023027"/>
    </source>
</evidence>
<dbReference type="PANTHER" id="PTHR42979">
    <property type="entry name" value="3-ISOPROPYLMALATE DEHYDROGENASE"/>
    <property type="match status" value="1"/>
</dbReference>
<dbReference type="OrthoDB" id="9806254at2"/>
<evidence type="ECO:0000256" key="1">
    <source>
        <dbReference type="ARBA" id="ARBA00000624"/>
    </source>
</evidence>
<proteinExistence type="inferred from homology"/>
<dbReference type="PROSITE" id="PS00470">
    <property type="entry name" value="IDH_IMDH"/>
    <property type="match status" value="1"/>
</dbReference>
<dbReference type="UniPathway" id="UPA00048">
    <property type="reaction ID" value="UER00072"/>
</dbReference>
<comment type="similarity">
    <text evidence="5">Belongs to the isocitrate and isopropylmalate dehydrogenases family. LeuB type 1 subfamily.</text>
</comment>
<evidence type="ECO:0000256" key="6">
    <source>
        <dbReference type="ARBA" id="ARBA00011738"/>
    </source>
</evidence>
<protein>
    <recommendedName>
        <fullName evidence="8">3-isopropylmalate dehydrogenase</fullName>
        <ecNumber evidence="7">1.1.1.85</ecNumber>
    </recommendedName>
    <alternativeName>
        <fullName evidence="18">3-IPM-DH</fullName>
    </alternativeName>
    <alternativeName>
        <fullName evidence="17">Beta-IPM dehydrogenase</fullName>
    </alternativeName>
</protein>
<dbReference type="GO" id="GO:0000287">
    <property type="term" value="F:magnesium ion binding"/>
    <property type="evidence" value="ECO:0007669"/>
    <property type="project" value="InterPro"/>
</dbReference>
<evidence type="ECO:0000256" key="9">
    <source>
        <dbReference type="ARBA" id="ARBA00022430"/>
    </source>
</evidence>
<evidence type="ECO:0000256" key="15">
    <source>
        <dbReference type="ARBA" id="ARBA00023211"/>
    </source>
</evidence>
<evidence type="ECO:0000256" key="8">
    <source>
        <dbReference type="ARBA" id="ARBA00019276"/>
    </source>
</evidence>
<dbReference type="Pfam" id="PF00180">
    <property type="entry name" value="Iso_dh"/>
    <property type="match status" value="1"/>
</dbReference>
<dbReference type="EMBL" id="LECT01000031">
    <property type="protein sequence ID" value="KLU03733.1"/>
    <property type="molecule type" value="Genomic_DNA"/>
</dbReference>
<evidence type="ECO:0000256" key="11">
    <source>
        <dbReference type="ARBA" id="ARBA00022723"/>
    </source>
</evidence>
<evidence type="ECO:0000256" key="10">
    <source>
        <dbReference type="ARBA" id="ARBA00022605"/>
    </source>
</evidence>
<keyword evidence="9" id="KW-0432">Leucine biosynthesis</keyword>
<keyword evidence="13 20" id="KW-0560">Oxidoreductase</keyword>
<keyword evidence="10" id="KW-0028">Amino-acid biosynthesis</keyword>
<evidence type="ECO:0000313" key="20">
    <source>
        <dbReference type="EMBL" id="KLU03733.1"/>
    </source>
</evidence>
<dbReference type="InterPro" id="IPR019818">
    <property type="entry name" value="IsoCit/isopropylmalate_DH_CS"/>
</dbReference>
<evidence type="ECO:0000256" key="16">
    <source>
        <dbReference type="ARBA" id="ARBA00023304"/>
    </source>
</evidence>
<dbReference type="GO" id="GO:0005829">
    <property type="term" value="C:cytosol"/>
    <property type="evidence" value="ECO:0007669"/>
    <property type="project" value="TreeGrafter"/>
</dbReference>
<keyword evidence="11" id="KW-0479">Metal-binding</keyword>
<dbReference type="Gene3D" id="3.40.718.10">
    <property type="entry name" value="Isopropylmalate Dehydrogenase"/>
    <property type="match status" value="1"/>
</dbReference>
<keyword evidence="16" id="KW-0100">Branched-chain amino acid biosynthesis</keyword>
<keyword evidence="14" id="KW-0520">NAD</keyword>
<comment type="caution">
    <text evidence="20">The sequence shown here is derived from an EMBL/GenBank/DDBJ whole genome shotgun (WGS) entry which is preliminary data.</text>
</comment>
<dbReference type="EC" id="1.1.1.85" evidence="7"/>
<dbReference type="InterPro" id="IPR004429">
    <property type="entry name" value="Isopropylmalate_DH"/>
</dbReference>
<evidence type="ECO:0000256" key="2">
    <source>
        <dbReference type="ARBA" id="ARBA00001936"/>
    </source>
</evidence>
<gene>
    <name evidence="20" type="ORF">RISK_004140</name>
</gene>
<evidence type="ECO:0000256" key="12">
    <source>
        <dbReference type="ARBA" id="ARBA00022842"/>
    </source>
</evidence>
<evidence type="ECO:0000313" key="21">
    <source>
        <dbReference type="Proteomes" id="UP000036367"/>
    </source>
</evidence>
<evidence type="ECO:0000256" key="5">
    <source>
        <dbReference type="ARBA" id="ARBA00008319"/>
    </source>
</evidence>
<dbReference type="PATRIC" id="fig|595434.4.peg.3923"/>
<accession>A0A0J1BB19</accession>
<dbReference type="RefSeq" id="WP_047815452.1">
    <property type="nucleotide sequence ID" value="NZ_LECT01000031.1"/>
</dbReference>
<evidence type="ECO:0000256" key="17">
    <source>
        <dbReference type="ARBA" id="ARBA00030010"/>
    </source>
</evidence>
<dbReference type="InterPro" id="IPR024084">
    <property type="entry name" value="IsoPropMal-DH-like_dom"/>
</dbReference>
<comment type="pathway">
    <text evidence="4">Amino-acid biosynthesis; L-leucine biosynthesis; L-leucine from 3-methyl-2-oxobutanoate: step 3/4.</text>
</comment>
<comment type="subunit">
    <text evidence="6">Homodimer.</text>
</comment>
<keyword evidence="12" id="KW-0460">Magnesium</keyword>
<dbReference type="GO" id="GO:0003862">
    <property type="term" value="F:3-isopropylmalate dehydrogenase activity"/>
    <property type="evidence" value="ECO:0007669"/>
    <property type="project" value="UniProtKB-EC"/>
</dbReference>
<evidence type="ECO:0000256" key="4">
    <source>
        <dbReference type="ARBA" id="ARBA00004762"/>
    </source>
</evidence>
<dbReference type="GO" id="GO:0051287">
    <property type="term" value="F:NAD binding"/>
    <property type="evidence" value="ECO:0007669"/>
    <property type="project" value="InterPro"/>
</dbReference>
<comment type="cofactor">
    <cofactor evidence="2">
        <name>Mn(2+)</name>
        <dbReference type="ChEBI" id="CHEBI:29035"/>
    </cofactor>
</comment>
<sequence>MTQSFHLVILGGDGIGPEVCDQSVRLLEIMQSNLNGVAFELDHHSVGVGEYQRSGEALPQSAFDACLASDAVLLGAMGLPNVRYPNGKEIAPQLDLRERLQLYGGVRPIRLFHEDDTPLKGQGPGDIDFVLVRESTEGLFYGRDAIADLDADEATNLLRISRSASERVCRLAFQTARRRNGKKTVTLIDKANVLSSMVYFRHVFDEVAKEFPDIKADHVYVDAAALFLVRRPQDFDVMVTENMFGDILSDLAAGLVGGMGMAPSGDLGDNAAVFQPSHGSAPDIAGQSIANPIAMHLSTAMMLEWLGHAETRRAADALNGAISDVLSDPTQRTADMGGQLSTVEITDKIAAHLSRRLQGETTPV</sequence>
<dbReference type="AlphaFoldDB" id="A0A0J1BB19"/>
<comment type="catalytic activity">
    <reaction evidence="1">
        <text>(2R,3S)-3-isopropylmalate + NAD(+) = 4-methyl-2-oxopentanoate + CO2 + NADH</text>
        <dbReference type="Rhea" id="RHEA:32271"/>
        <dbReference type="ChEBI" id="CHEBI:16526"/>
        <dbReference type="ChEBI" id="CHEBI:17865"/>
        <dbReference type="ChEBI" id="CHEBI:35121"/>
        <dbReference type="ChEBI" id="CHEBI:57540"/>
        <dbReference type="ChEBI" id="CHEBI:57945"/>
        <dbReference type="EC" id="1.1.1.85"/>
    </reaction>
</comment>
<dbReference type="SUPFAM" id="SSF53659">
    <property type="entry name" value="Isocitrate/Isopropylmalate dehydrogenase-like"/>
    <property type="match status" value="1"/>
</dbReference>
<dbReference type="Proteomes" id="UP000036367">
    <property type="component" value="Unassembled WGS sequence"/>
</dbReference>
<feature type="domain" description="Isopropylmalate dehydrogenase-like" evidence="19">
    <location>
        <begin position="6"/>
        <end position="349"/>
    </location>
</feature>
<evidence type="ECO:0000256" key="7">
    <source>
        <dbReference type="ARBA" id="ARBA00013101"/>
    </source>
</evidence>
<evidence type="ECO:0000256" key="18">
    <source>
        <dbReference type="ARBA" id="ARBA00033138"/>
    </source>
</evidence>
<name>A0A0J1BB19_RHOIS</name>
<comment type="cofactor">
    <cofactor evidence="3">
        <name>Mg(2+)</name>
        <dbReference type="ChEBI" id="CHEBI:18420"/>
    </cofactor>
</comment>